<dbReference type="AlphaFoldDB" id="A0A5C2SM79"/>
<accession>A0A5C2SM79</accession>
<dbReference type="EMBL" id="ML122253">
    <property type="protein sequence ID" value="RPD64945.1"/>
    <property type="molecule type" value="Genomic_DNA"/>
</dbReference>
<feature type="region of interest" description="Disordered" evidence="1">
    <location>
        <begin position="113"/>
        <end position="136"/>
    </location>
</feature>
<sequence>MPTPTTQSDALFDFEIENDMNADVAIRILGANGTRAGSMALLAGQTTPPLGLEAGSIYKYAVEKGSRTIELSVRIWRNATCRISAIFDVSPQQCGCTRYIRHSEGVNITAAESAHNNTQIHNTSVSPSHESDGEFC</sequence>
<feature type="compositionally biased region" description="Polar residues" evidence="1">
    <location>
        <begin position="114"/>
        <end position="128"/>
    </location>
</feature>
<dbReference type="Proteomes" id="UP000313359">
    <property type="component" value="Unassembled WGS sequence"/>
</dbReference>
<proteinExistence type="predicted"/>
<dbReference type="OrthoDB" id="3249150at2759"/>
<evidence type="ECO:0000256" key="1">
    <source>
        <dbReference type="SAM" id="MobiDB-lite"/>
    </source>
</evidence>
<evidence type="ECO:0000313" key="2">
    <source>
        <dbReference type="EMBL" id="RPD64945.1"/>
    </source>
</evidence>
<protein>
    <submittedName>
        <fullName evidence="2">Uncharacterized protein</fullName>
    </submittedName>
</protein>
<evidence type="ECO:0000313" key="3">
    <source>
        <dbReference type="Proteomes" id="UP000313359"/>
    </source>
</evidence>
<organism evidence="2 3">
    <name type="scientific">Lentinus tigrinus ALCF2SS1-6</name>
    <dbReference type="NCBI Taxonomy" id="1328759"/>
    <lineage>
        <taxon>Eukaryota</taxon>
        <taxon>Fungi</taxon>
        <taxon>Dikarya</taxon>
        <taxon>Basidiomycota</taxon>
        <taxon>Agaricomycotina</taxon>
        <taxon>Agaricomycetes</taxon>
        <taxon>Polyporales</taxon>
        <taxon>Polyporaceae</taxon>
        <taxon>Lentinus</taxon>
    </lineage>
</organism>
<reference evidence="2" key="1">
    <citation type="journal article" date="2018" name="Genome Biol. Evol.">
        <title>Genomics and development of Lentinus tigrinus, a white-rot wood-decaying mushroom with dimorphic fruiting bodies.</title>
        <authorList>
            <person name="Wu B."/>
            <person name="Xu Z."/>
            <person name="Knudson A."/>
            <person name="Carlson A."/>
            <person name="Chen N."/>
            <person name="Kovaka S."/>
            <person name="LaButti K."/>
            <person name="Lipzen A."/>
            <person name="Pennachio C."/>
            <person name="Riley R."/>
            <person name="Schakwitz W."/>
            <person name="Umezawa K."/>
            <person name="Ohm R.A."/>
            <person name="Grigoriev I.V."/>
            <person name="Nagy L.G."/>
            <person name="Gibbons J."/>
            <person name="Hibbett D."/>
        </authorList>
    </citation>
    <scope>NUCLEOTIDE SEQUENCE [LARGE SCALE GENOMIC DNA]</scope>
    <source>
        <strain evidence="2">ALCF2SS1-6</strain>
    </source>
</reference>
<keyword evidence="3" id="KW-1185">Reference proteome</keyword>
<gene>
    <name evidence="2" type="ORF">L227DRAFT_571402</name>
</gene>
<name>A0A5C2SM79_9APHY</name>